<dbReference type="GO" id="GO:0006355">
    <property type="term" value="P:regulation of DNA-templated transcription"/>
    <property type="evidence" value="ECO:0007669"/>
    <property type="project" value="InterPro"/>
</dbReference>
<dbReference type="SMART" id="SM00091">
    <property type="entry name" value="PAS"/>
    <property type="match status" value="3"/>
</dbReference>
<dbReference type="SMART" id="SM00388">
    <property type="entry name" value="HisKA"/>
    <property type="match status" value="1"/>
</dbReference>
<dbReference type="SMART" id="SM00086">
    <property type="entry name" value="PAC"/>
    <property type="match status" value="3"/>
</dbReference>
<evidence type="ECO:0000256" key="9">
    <source>
        <dbReference type="PROSITE-ProRule" id="PRU00169"/>
    </source>
</evidence>
<keyword evidence="3 9" id="KW-0597">Phosphoprotein</keyword>
<dbReference type="InterPro" id="IPR035965">
    <property type="entry name" value="PAS-like_dom_sf"/>
</dbReference>
<dbReference type="CDD" id="cd00130">
    <property type="entry name" value="PAS"/>
    <property type="match status" value="3"/>
</dbReference>
<feature type="domain" description="PAS" evidence="13">
    <location>
        <begin position="758"/>
        <end position="803"/>
    </location>
</feature>
<dbReference type="InterPro" id="IPR003018">
    <property type="entry name" value="GAF"/>
</dbReference>
<dbReference type="PROSITE" id="PS50110">
    <property type="entry name" value="RESPONSE_REGULATORY"/>
    <property type="match status" value="1"/>
</dbReference>
<keyword evidence="6" id="KW-0418">Kinase</keyword>
<feature type="modified residue" description="4-aspartylphosphate" evidence="9">
    <location>
        <position position="1192"/>
    </location>
</feature>
<evidence type="ECO:0000313" key="15">
    <source>
        <dbReference type="EMBL" id="HFK96605.1"/>
    </source>
</evidence>
<keyword evidence="7" id="KW-0067">ATP-binding</keyword>
<accession>A0A832A5G6</accession>
<dbReference type="InterPro" id="IPR005467">
    <property type="entry name" value="His_kinase_dom"/>
</dbReference>
<evidence type="ECO:0000256" key="1">
    <source>
        <dbReference type="ARBA" id="ARBA00000085"/>
    </source>
</evidence>
<gene>
    <name evidence="15" type="ORF">ENS06_04680</name>
</gene>
<dbReference type="Gene3D" id="3.30.450.20">
    <property type="entry name" value="PAS domain"/>
    <property type="match status" value="3"/>
</dbReference>
<dbReference type="SMART" id="SM00387">
    <property type="entry name" value="HATPase_c"/>
    <property type="match status" value="1"/>
</dbReference>
<evidence type="ECO:0000256" key="4">
    <source>
        <dbReference type="ARBA" id="ARBA00022679"/>
    </source>
</evidence>
<feature type="transmembrane region" description="Helical" evidence="10">
    <location>
        <begin position="12"/>
        <end position="33"/>
    </location>
</feature>
<name>A0A832A5G6_9BACT</name>
<keyword evidence="4" id="KW-0808">Transferase</keyword>
<keyword evidence="10" id="KW-0472">Membrane</keyword>
<feature type="domain" description="PAS" evidence="13">
    <location>
        <begin position="344"/>
        <end position="417"/>
    </location>
</feature>
<dbReference type="Gene3D" id="1.10.287.130">
    <property type="match status" value="1"/>
</dbReference>
<evidence type="ECO:0000256" key="8">
    <source>
        <dbReference type="ARBA" id="ARBA00023012"/>
    </source>
</evidence>
<dbReference type="Pfam" id="PF13426">
    <property type="entry name" value="PAS_9"/>
    <property type="match status" value="1"/>
</dbReference>
<dbReference type="PRINTS" id="PR00344">
    <property type="entry name" value="BCTRLSENSOR"/>
</dbReference>
<dbReference type="SMART" id="SM00448">
    <property type="entry name" value="REC"/>
    <property type="match status" value="1"/>
</dbReference>
<dbReference type="CDD" id="cd18773">
    <property type="entry name" value="PDC1_HK_sensor"/>
    <property type="match status" value="1"/>
</dbReference>
<dbReference type="AlphaFoldDB" id="A0A832A5G6"/>
<evidence type="ECO:0000259" key="14">
    <source>
        <dbReference type="PROSITE" id="PS50113"/>
    </source>
</evidence>
<dbReference type="SUPFAM" id="SSF47384">
    <property type="entry name" value="Homodimeric domain of signal transducing histidine kinase"/>
    <property type="match status" value="1"/>
</dbReference>
<dbReference type="InterPro" id="IPR013767">
    <property type="entry name" value="PAS_fold"/>
</dbReference>
<dbReference type="EC" id="2.7.13.3" evidence="2"/>
<dbReference type="Gene3D" id="3.30.450.40">
    <property type="match status" value="1"/>
</dbReference>
<dbReference type="InterPro" id="IPR001610">
    <property type="entry name" value="PAC"/>
</dbReference>
<dbReference type="NCBIfam" id="TIGR00229">
    <property type="entry name" value="sensory_box"/>
    <property type="match status" value="3"/>
</dbReference>
<dbReference type="PROSITE" id="PS50112">
    <property type="entry name" value="PAS"/>
    <property type="match status" value="2"/>
</dbReference>
<dbReference type="Pfam" id="PF02518">
    <property type="entry name" value="HATPase_c"/>
    <property type="match status" value="1"/>
</dbReference>
<keyword evidence="8" id="KW-0902">Two-component regulatory system</keyword>
<dbReference type="CDD" id="cd18774">
    <property type="entry name" value="PDC2_HK_sensor"/>
    <property type="match status" value="1"/>
</dbReference>
<evidence type="ECO:0000256" key="2">
    <source>
        <dbReference type="ARBA" id="ARBA00012438"/>
    </source>
</evidence>
<dbReference type="SUPFAM" id="SSF55874">
    <property type="entry name" value="ATPase domain of HSP90 chaperone/DNA topoisomerase II/histidine kinase"/>
    <property type="match status" value="1"/>
</dbReference>
<protein>
    <recommendedName>
        <fullName evidence="2">histidine kinase</fullName>
        <ecNumber evidence="2">2.7.13.3</ecNumber>
    </recommendedName>
</protein>
<keyword evidence="10" id="KW-1133">Transmembrane helix</keyword>
<dbReference type="InterPro" id="IPR003594">
    <property type="entry name" value="HATPase_dom"/>
</dbReference>
<evidence type="ECO:0000256" key="10">
    <source>
        <dbReference type="SAM" id="Phobius"/>
    </source>
</evidence>
<dbReference type="Gene3D" id="3.40.50.2300">
    <property type="match status" value="1"/>
</dbReference>
<comment type="caution">
    <text evidence="15">The sequence shown here is derived from an EMBL/GenBank/DDBJ whole genome shotgun (WGS) entry which is preliminary data.</text>
</comment>
<dbReference type="SUPFAM" id="SSF55781">
    <property type="entry name" value="GAF domain-like"/>
    <property type="match status" value="1"/>
</dbReference>
<dbReference type="InterPro" id="IPR011006">
    <property type="entry name" value="CheY-like_superfamily"/>
</dbReference>
<dbReference type="Pfam" id="PF13185">
    <property type="entry name" value="GAF_2"/>
    <property type="match status" value="1"/>
</dbReference>
<dbReference type="PANTHER" id="PTHR43065">
    <property type="entry name" value="SENSOR HISTIDINE KINASE"/>
    <property type="match status" value="1"/>
</dbReference>
<feature type="domain" description="PAC" evidence="14">
    <location>
        <begin position="829"/>
        <end position="883"/>
    </location>
</feature>
<proteinExistence type="predicted"/>
<reference evidence="15" key="1">
    <citation type="journal article" date="2020" name="mSystems">
        <title>Genome- and Community-Level Interaction Insights into Carbon Utilization and Element Cycling Functions of Hydrothermarchaeota in Hydrothermal Sediment.</title>
        <authorList>
            <person name="Zhou Z."/>
            <person name="Liu Y."/>
            <person name="Xu W."/>
            <person name="Pan J."/>
            <person name="Luo Z.H."/>
            <person name="Li M."/>
        </authorList>
    </citation>
    <scope>NUCLEOTIDE SEQUENCE [LARGE SCALE GENOMIC DNA]</scope>
    <source>
        <strain evidence="15">SpSt-456</strain>
    </source>
</reference>
<dbReference type="EMBL" id="DSTK01000013">
    <property type="protein sequence ID" value="HFK96605.1"/>
    <property type="molecule type" value="Genomic_DNA"/>
</dbReference>
<evidence type="ECO:0000256" key="3">
    <source>
        <dbReference type="ARBA" id="ARBA00022553"/>
    </source>
</evidence>
<evidence type="ECO:0000259" key="11">
    <source>
        <dbReference type="PROSITE" id="PS50109"/>
    </source>
</evidence>
<dbReference type="InterPro" id="IPR004358">
    <property type="entry name" value="Sig_transdc_His_kin-like_C"/>
</dbReference>
<evidence type="ECO:0000259" key="12">
    <source>
        <dbReference type="PROSITE" id="PS50110"/>
    </source>
</evidence>
<evidence type="ECO:0000256" key="6">
    <source>
        <dbReference type="ARBA" id="ARBA00022777"/>
    </source>
</evidence>
<dbReference type="InterPro" id="IPR036097">
    <property type="entry name" value="HisK_dim/P_sf"/>
</dbReference>
<evidence type="ECO:0000259" key="13">
    <source>
        <dbReference type="PROSITE" id="PS50112"/>
    </source>
</evidence>
<keyword evidence="5" id="KW-0547">Nucleotide-binding</keyword>
<dbReference type="InterPro" id="IPR036890">
    <property type="entry name" value="HATPase_C_sf"/>
</dbReference>
<dbReference type="SUPFAM" id="SSF55785">
    <property type="entry name" value="PYP-like sensor domain (PAS domain)"/>
    <property type="match status" value="3"/>
</dbReference>
<dbReference type="PANTHER" id="PTHR43065:SF42">
    <property type="entry name" value="TWO-COMPONENT SENSOR PPRA"/>
    <property type="match status" value="1"/>
</dbReference>
<dbReference type="SUPFAM" id="SSF52172">
    <property type="entry name" value="CheY-like"/>
    <property type="match status" value="1"/>
</dbReference>
<dbReference type="Gene3D" id="3.30.565.10">
    <property type="entry name" value="Histidine kinase-like ATPase, C-terminal domain"/>
    <property type="match status" value="1"/>
</dbReference>
<dbReference type="CDD" id="cd00156">
    <property type="entry name" value="REC"/>
    <property type="match status" value="1"/>
</dbReference>
<organism evidence="15">
    <name type="scientific">Desulfacinum infernum</name>
    <dbReference type="NCBI Taxonomy" id="35837"/>
    <lineage>
        <taxon>Bacteria</taxon>
        <taxon>Pseudomonadati</taxon>
        <taxon>Thermodesulfobacteriota</taxon>
        <taxon>Syntrophobacteria</taxon>
        <taxon>Syntrophobacterales</taxon>
        <taxon>Syntrophobacteraceae</taxon>
        <taxon>Desulfacinum</taxon>
    </lineage>
</organism>
<dbReference type="InterPro" id="IPR029016">
    <property type="entry name" value="GAF-like_dom_sf"/>
</dbReference>
<keyword evidence="10" id="KW-0812">Transmembrane</keyword>
<sequence>MKETNRAIVSWMGFAIWGVLALSVLTAGGLWFFRSYKQAHDRMAADELIAVAAQKKSQLSAWVQDQKDDALALQKSLFFMTHAAAALDDPESPLSPFFEEFLRYVALTHEEDDVVLVDGTGRVRFSLSGLEKISAEDLRALRKALQTGQPVMTELYRDPSTQHIQVSVAIPVTLPFVDPPEPVGGALLITKTSRFLDPVVHAWPVPSQSGEILLVRRDGDQVLYLSERRHRPDSALNLRVPLDRTDLPEVLAVRGRMGVVQGTDDRGVPVLAAVAPVEGTTWFLVAKEDRAELRGDDRAFAASGVLHLVGLAALLVFVVFWARQRGEKKHYRRLYQAESELRKTLTKHALVLQAIQDAVITTDAQNAVELCNPAAEALTEWTVAEAQGKPLAEVFRIVGEKEKEIIEDPLGFLLARAPEGRLSETLLLQTRSGRLKHVAVGVSVLRDDTGAVTGAVFCCRDQTEEFLRRRILEIRVNLMERSHLLPLEESLPESLDAVGDLLQSPVGFYASVDARGERVGCTYWSNRVTRDFCPNGPALGHQDVHQGGLWADAVREKKPLMINDYAEAKSSKGLPEGHGVLQRLLVVPVIREGAVRALVAVANRESAYTEADVETLATLADMIHQVVEHRQAEERLRQSEARYKSLFRDHKAVKLIIDPEDGRIVDANRAAVAFYGWSYDELTKMKIQQINTLPPEAVKERMAEVKESRRVYFEFQHRRADGSVRDVEVYSSRVDVDGKSYLHSIIHDVTSKKQMEAERQRWLTAIEQAGEVVLITDAEGVIQYVNPAFESVTGYSREEAVGKKPGILKSGLQDETFYRQLWDTIRSGKKWTGRMVNKRKDGTLFTEEATISPVKDAQGNIIHYVAVMRDITEKLQLEQQFHQAQKMESVGRLAGGVAHDYNNSLTIILGFADLALKQVEPDGAAARYIDEIIKAAQRSVGITRQLLAFARKQIIEPVVLDLNETVEGTLKMLRRLIGEDIELVWKPGAHLWKVKLDPAQIDQILANLCVNARDAIGGVGTVILETENVVLTEKYCATRAEVVPGEYVMLAVTDNGCGMDKETMAKIFEPFFTTKEIGKGTGLGLATVYGIVRQNKGFINVYSEPGAGTTFKIYFPREKDAGEAAEVKPVEPEVPLGRGETVLLVEDDPVLLEMSRIMLTQLQYHVLAAANPMDALALARRHEGPVHVLITDVVMPDMDGKELAGKMQELRPEVKVLYMSGYTANVIAHHGVLDPKVHFIQKPFGFRELALRVRQVLDAG</sequence>
<dbReference type="InterPro" id="IPR000014">
    <property type="entry name" value="PAS"/>
</dbReference>
<comment type="catalytic activity">
    <reaction evidence="1">
        <text>ATP + protein L-histidine = ADP + protein N-phospho-L-histidine.</text>
        <dbReference type="EC" id="2.7.13.3"/>
    </reaction>
</comment>
<dbReference type="Pfam" id="PF00512">
    <property type="entry name" value="HisKA"/>
    <property type="match status" value="1"/>
</dbReference>
<dbReference type="GO" id="GO:0000155">
    <property type="term" value="F:phosphorelay sensor kinase activity"/>
    <property type="evidence" value="ECO:0007669"/>
    <property type="project" value="InterPro"/>
</dbReference>
<dbReference type="PROSITE" id="PS50109">
    <property type="entry name" value="HIS_KIN"/>
    <property type="match status" value="1"/>
</dbReference>
<dbReference type="InterPro" id="IPR003661">
    <property type="entry name" value="HisK_dim/P_dom"/>
</dbReference>
<dbReference type="InterPro" id="IPR000700">
    <property type="entry name" value="PAS-assoc_C"/>
</dbReference>
<feature type="transmembrane region" description="Helical" evidence="10">
    <location>
        <begin position="299"/>
        <end position="322"/>
    </location>
</feature>
<dbReference type="PROSITE" id="PS50113">
    <property type="entry name" value="PAC"/>
    <property type="match status" value="1"/>
</dbReference>
<dbReference type="InterPro" id="IPR001789">
    <property type="entry name" value="Sig_transdc_resp-reg_receiver"/>
</dbReference>
<feature type="domain" description="Histidine kinase" evidence="11">
    <location>
        <begin position="896"/>
        <end position="1119"/>
    </location>
</feature>
<dbReference type="GO" id="GO:0005524">
    <property type="term" value="F:ATP binding"/>
    <property type="evidence" value="ECO:0007669"/>
    <property type="project" value="UniProtKB-KW"/>
</dbReference>
<dbReference type="SMART" id="SM00065">
    <property type="entry name" value="GAF"/>
    <property type="match status" value="1"/>
</dbReference>
<evidence type="ECO:0000256" key="5">
    <source>
        <dbReference type="ARBA" id="ARBA00022741"/>
    </source>
</evidence>
<dbReference type="Pfam" id="PF00989">
    <property type="entry name" value="PAS"/>
    <property type="match status" value="2"/>
</dbReference>
<dbReference type="Pfam" id="PF00072">
    <property type="entry name" value="Response_reg"/>
    <property type="match status" value="1"/>
</dbReference>
<dbReference type="CDD" id="cd00082">
    <property type="entry name" value="HisKA"/>
    <property type="match status" value="1"/>
</dbReference>
<feature type="domain" description="Response regulatory" evidence="12">
    <location>
        <begin position="1141"/>
        <end position="1257"/>
    </location>
</feature>
<evidence type="ECO:0000256" key="7">
    <source>
        <dbReference type="ARBA" id="ARBA00022840"/>
    </source>
</evidence>